<keyword evidence="3" id="KW-1185">Reference proteome</keyword>
<feature type="compositionally biased region" description="Basic and acidic residues" evidence="1">
    <location>
        <begin position="32"/>
        <end position="41"/>
    </location>
</feature>
<sequence>MQMDEDRAESTVPSWVSLKSDLSKDGGITFRSSDKIERGEHILSNWDQAAPPGESSCSQSGSRSGDAEMKPKQSKIGQYKVELVMS</sequence>
<evidence type="ECO:0000256" key="1">
    <source>
        <dbReference type="SAM" id="MobiDB-lite"/>
    </source>
</evidence>
<accession>A0A5C6NXH9</accession>
<feature type="region of interest" description="Disordered" evidence="1">
    <location>
        <begin position="1"/>
        <end position="86"/>
    </location>
</feature>
<evidence type="ECO:0000313" key="2">
    <source>
        <dbReference type="EMBL" id="TWW71359.1"/>
    </source>
</evidence>
<evidence type="ECO:0000313" key="3">
    <source>
        <dbReference type="Proteomes" id="UP000324091"/>
    </source>
</evidence>
<comment type="caution">
    <text evidence="2">The sequence shown here is derived from an EMBL/GenBank/DDBJ whole genome shotgun (WGS) entry which is preliminary data.</text>
</comment>
<dbReference type="EMBL" id="RHFK02000009">
    <property type="protein sequence ID" value="TWW71359.1"/>
    <property type="molecule type" value="Genomic_DNA"/>
</dbReference>
<dbReference type="AlphaFoldDB" id="A0A5C6NXH9"/>
<gene>
    <name evidence="2" type="ORF">D4764_17G0008420</name>
</gene>
<feature type="compositionally biased region" description="Low complexity" evidence="1">
    <location>
        <begin position="53"/>
        <end position="64"/>
    </location>
</feature>
<name>A0A5C6NXH9_9TELE</name>
<proteinExistence type="predicted"/>
<reference evidence="2 3" key="1">
    <citation type="submission" date="2019-04" db="EMBL/GenBank/DDBJ databases">
        <title>Chromosome genome assembly for Takifugu flavidus.</title>
        <authorList>
            <person name="Xiao S."/>
        </authorList>
    </citation>
    <scope>NUCLEOTIDE SEQUENCE [LARGE SCALE GENOMIC DNA]</scope>
    <source>
        <strain evidence="2">HTHZ2018</strain>
        <tissue evidence="2">Muscle</tissue>
    </source>
</reference>
<organism evidence="2 3">
    <name type="scientific">Takifugu flavidus</name>
    <name type="common">sansaifugu</name>
    <dbReference type="NCBI Taxonomy" id="433684"/>
    <lineage>
        <taxon>Eukaryota</taxon>
        <taxon>Metazoa</taxon>
        <taxon>Chordata</taxon>
        <taxon>Craniata</taxon>
        <taxon>Vertebrata</taxon>
        <taxon>Euteleostomi</taxon>
        <taxon>Actinopterygii</taxon>
        <taxon>Neopterygii</taxon>
        <taxon>Teleostei</taxon>
        <taxon>Neoteleostei</taxon>
        <taxon>Acanthomorphata</taxon>
        <taxon>Eupercaria</taxon>
        <taxon>Tetraodontiformes</taxon>
        <taxon>Tetradontoidea</taxon>
        <taxon>Tetraodontidae</taxon>
        <taxon>Takifugu</taxon>
    </lineage>
</organism>
<dbReference type="Proteomes" id="UP000324091">
    <property type="component" value="Chromosome 17"/>
</dbReference>
<protein>
    <submittedName>
        <fullName evidence="2">Uncharacterized protein</fullName>
    </submittedName>
</protein>